<keyword evidence="2" id="KW-0378">Hydrolase</keyword>
<dbReference type="Gene3D" id="1.20.1280.70">
    <property type="entry name" value="Exonuclease ExoI, domain 3"/>
    <property type="match status" value="1"/>
</dbReference>
<evidence type="ECO:0000313" key="2">
    <source>
        <dbReference type="EMBL" id="MFC5422192.1"/>
    </source>
</evidence>
<dbReference type="Gene3D" id="3.30.1520.20">
    <property type="entry name" value="Exonuclease ExoI, domain 2"/>
    <property type="match status" value="1"/>
</dbReference>
<keyword evidence="3" id="KW-1185">Reference proteome</keyword>
<dbReference type="InterPro" id="IPR036397">
    <property type="entry name" value="RNaseH_sf"/>
</dbReference>
<evidence type="ECO:0000259" key="1">
    <source>
        <dbReference type="PROSITE" id="PS51785"/>
    </source>
</evidence>
<dbReference type="InterPro" id="IPR012337">
    <property type="entry name" value="RNaseH-like_sf"/>
</dbReference>
<comment type="caution">
    <text evidence="2">The sequence shown here is derived from an EMBL/GenBank/DDBJ whole genome shotgun (WGS) entry which is preliminary data.</text>
</comment>
<proteinExistence type="predicted"/>
<dbReference type="InterPro" id="IPR038649">
    <property type="entry name" value="EXOI_SH3_sf"/>
</dbReference>
<dbReference type="SMART" id="SM00479">
    <property type="entry name" value="EXOIII"/>
    <property type="match status" value="1"/>
</dbReference>
<dbReference type="InterPro" id="IPR058561">
    <property type="entry name" value="Exonuc_1_C"/>
</dbReference>
<dbReference type="Pfam" id="PF00929">
    <property type="entry name" value="RNase_T"/>
    <property type="match status" value="1"/>
</dbReference>
<name>A0ABW0IVP6_9HYPH</name>
<dbReference type="GO" id="GO:0004527">
    <property type="term" value="F:exonuclease activity"/>
    <property type="evidence" value="ECO:0007669"/>
    <property type="project" value="UniProtKB-KW"/>
</dbReference>
<gene>
    <name evidence="2" type="ORF">ACFPOB_21740</name>
</gene>
<dbReference type="EMBL" id="JBHSLW010000036">
    <property type="protein sequence ID" value="MFC5422192.1"/>
    <property type="molecule type" value="Genomic_DNA"/>
</dbReference>
<dbReference type="Pfam" id="PF26016">
    <property type="entry name" value="ExoI_C"/>
    <property type="match status" value="1"/>
</dbReference>
<keyword evidence="2" id="KW-0269">Exonuclease</keyword>
<dbReference type="Proteomes" id="UP001596053">
    <property type="component" value="Unassembled WGS sequence"/>
</dbReference>
<keyword evidence="2" id="KW-0540">Nuclease</keyword>
<accession>A0ABW0IVP6</accession>
<dbReference type="InterPro" id="IPR013520">
    <property type="entry name" value="Ribonucl_H"/>
</dbReference>
<dbReference type="RefSeq" id="WP_377800477.1">
    <property type="nucleotide sequence ID" value="NZ_JBHSLW010000036.1"/>
</dbReference>
<dbReference type="Gene3D" id="3.30.420.10">
    <property type="entry name" value="Ribonuclease H-like superfamily/Ribonuclease H"/>
    <property type="match status" value="1"/>
</dbReference>
<evidence type="ECO:0000313" key="3">
    <source>
        <dbReference type="Proteomes" id="UP001596053"/>
    </source>
</evidence>
<organism evidence="2 3">
    <name type="scientific">Bosea eneae</name>
    <dbReference type="NCBI Taxonomy" id="151454"/>
    <lineage>
        <taxon>Bacteria</taxon>
        <taxon>Pseudomonadati</taxon>
        <taxon>Pseudomonadota</taxon>
        <taxon>Alphaproteobacteria</taxon>
        <taxon>Hyphomicrobiales</taxon>
        <taxon>Boseaceae</taxon>
        <taxon>Bosea</taxon>
    </lineage>
</organism>
<sequence>MFVIYDLETTGLEPQWNVPLQVAFLHTDENLACLGEFSLRCRLPGHIVPSPGALMTTGIRPEQLEQAPLSSTEMLCVIAKALESWAPATIIGYNTIRYDEEILRHAFFTHLLPPYGTQLNGHRRADLLTMVRAVAMLEPNVISIPLNTMGKPSFKLGEVCRVNGIALSEEAAHDALADAKATLALFRHLREVAPITVATLLSLADKAVANRRLAGGEVLLLGGSSRLAPVVGVTPNPTVATSWAAADLTIDPASYLDLAADEIGKLIFSSGPRPIRMIKTNVQPILLAYEQGCHALSPEHRDSQLYHERGARIRSHAGFRANLTAALANRFADREPSPHHEATLYSGGFISNDDARACVRWHGSPWADRPAIAAGFSDERLKAFANRLSLLEAPQSLSPAAWRKGQSWLRDRLTTEADVPWLTVPKALGEVTTLRQTLPPEDIGGHAHLDAIERWLSARNEFFRLAA</sequence>
<protein>
    <submittedName>
        <fullName evidence="2">Exonuclease domain-containing protein</fullName>
    </submittedName>
</protein>
<reference evidence="3" key="1">
    <citation type="journal article" date="2019" name="Int. J. Syst. Evol. Microbiol.">
        <title>The Global Catalogue of Microorganisms (GCM) 10K type strain sequencing project: providing services to taxonomists for standard genome sequencing and annotation.</title>
        <authorList>
            <consortium name="The Broad Institute Genomics Platform"/>
            <consortium name="The Broad Institute Genome Sequencing Center for Infectious Disease"/>
            <person name="Wu L."/>
            <person name="Ma J."/>
        </authorList>
    </citation>
    <scope>NUCLEOTIDE SEQUENCE [LARGE SCALE GENOMIC DNA]</scope>
    <source>
        <strain evidence="3">NCAIM B.01391</strain>
    </source>
</reference>
<feature type="domain" description="ExoI C-terminal" evidence="1">
    <location>
        <begin position="336"/>
        <end position="460"/>
    </location>
</feature>
<dbReference type="PROSITE" id="PS51785">
    <property type="entry name" value="EXOI_C"/>
    <property type="match status" value="1"/>
</dbReference>
<dbReference type="SUPFAM" id="SSF53098">
    <property type="entry name" value="Ribonuclease H-like"/>
    <property type="match status" value="1"/>
</dbReference>